<name>A0ACA9QYX7_9GLOM</name>
<comment type="caution">
    <text evidence="1">The sequence shown here is derived from an EMBL/GenBank/DDBJ whole genome shotgun (WGS) entry which is preliminary data.</text>
</comment>
<protein>
    <submittedName>
        <fullName evidence="1">36543_t:CDS:1</fullName>
    </submittedName>
</protein>
<evidence type="ECO:0000313" key="1">
    <source>
        <dbReference type="EMBL" id="CAG8770083.1"/>
    </source>
</evidence>
<sequence>IPTEKSDSGSPVFYSRDLPFVSLLGIHMISVYSKSLGDIMLTIKLQDIFNKAPMELVL</sequence>
<dbReference type="EMBL" id="CAJVQC010040106">
    <property type="protein sequence ID" value="CAG8770083.1"/>
    <property type="molecule type" value="Genomic_DNA"/>
</dbReference>
<feature type="non-terminal residue" evidence="1">
    <location>
        <position position="1"/>
    </location>
</feature>
<gene>
    <name evidence="1" type="ORF">RPERSI_LOCUS16299</name>
</gene>
<organism evidence="1 2">
    <name type="scientific">Racocetra persica</name>
    <dbReference type="NCBI Taxonomy" id="160502"/>
    <lineage>
        <taxon>Eukaryota</taxon>
        <taxon>Fungi</taxon>
        <taxon>Fungi incertae sedis</taxon>
        <taxon>Mucoromycota</taxon>
        <taxon>Glomeromycotina</taxon>
        <taxon>Glomeromycetes</taxon>
        <taxon>Diversisporales</taxon>
        <taxon>Gigasporaceae</taxon>
        <taxon>Racocetra</taxon>
    </lineage>
</organism>
<evidence type="ECO:0000313" key="2">
    <source>
        <dbReference type="Proteomes" id="UP000789920"/>
    </source>
</evidence>
<proteinExistence type="predicted"/>
<feature type="non-terminal residue" evidence="1">
    <location>
        <position position="58"/>
    </location>
</feature>
<accession>A0ACA9QYX7</accession>
<keyword evidence="2" id="KW-1185">Reference proteome</keyword>
<dbReference type="Proteomes" id="UP000789920">
    <property type="component" value="Unassembled WGS sequence"/>
</dbReference>
<reference evidence="1" key="1">
    <citation type="submission" date="2021-06" db="EMBL/GenBank/DDBJ databases">
        <authorList>
            <person name="Kallberg Y."/>
            <person name="Tangrot J."/>
            <person name="Rosling A."/>
        </authorList>
    </citation>
    <scope>NUCLEOTIDE SEQUENCE</scope>
    <source>
        <strain evidence="1">MA461A</strain>
    </source>
</reference>